<dbReference type="GO" id="GO:0006364">
    <property type="term" value="P:rRNA processing"/>
    <property type="evidence" value="ECO:0007669"/>
    <property type="project" value="UniProtKB-KW"/>
</dbReference>
<keyword evidence="5" id="KW-0808">Transferase</keyword>
<sequence length="399" mass="44181">MQLASLKLNPRADARIRAGHMWIYSNEIDTKSTPLKGFDAGEQAVVYAADGRSLGVAIVSPNSLICARIISRSDKQTLNRKLLKRRLESALALREQHYDDHSYRLCFGDSDGLPGLVVDRFADTVVIQISNPAMEGLKQEIIEILDHLLDPQTIVLKNDGKMRAVEGLDEYVDVVKGELEDGFAPFVENGVTFYAPVLAGQKTGWFFDHRDSRARLASYVEGKRVLDVFSYIGGWGIQAAAFGASDVVCLDSSEFALDCVARNAIANGVEDRVSTIQADAFVGLKALADQKEKFDVVVLDPPALIARRKDIKVGEKAYQKLNQLALRLVEMDGTLVTASCSMHLNRDSLVKIVQNSARQVDRNVQIVEQGHQALDHPIHPAITETEYIKCLFVRSLKSW</sequence>
<evidence type="ECO:0000256" key="3">
    <source>
        <dbReference type="ARBA" id="ARBA00022552"/>
    </source>
</evidence>
<dbReference type="EMBL" id="BSNM01000016">
    <property type="protein sequence ID" value="GLQ33142.1"/>
    <property type="molecule type" value="Genomic_DNA"/>
</dbReference>
<dbReference type="Pfam" id="PF17785">
    <property type="entry name" value="PUA_3"/>
    <property type="match status" value="1"/>
</dbReference>
<dbReference type="GO" id="GO:0005737">
    <property type="term" value="C:cytoplasm"/>
    <property type="evidence" value="ECO:0007669"/>
    <property type="project" value="UniProtKB-SubCell"/>
</dbReference>
<organism evidence="10 11">
    <name type="scientific">Litoribrevibacter albus</name>
    <dbReference type="NCBI Taxonomy" id="1473156"/>
    <lineage>
        <taxon>Bacteria</taxon>
        <taxon>Pseudomonadati</taxon>
        <taxon>Pseudomonadota</taxon>
        <taxon>Gammaproteobacteria</taxon>
        <taxon>Oceanospirillales</taxon>
        <taxon>Oceanospirillaceae</taxon>
        <taxon>Litoribrevibacter</taxon>
    </lineage>
</organism>
<proteinExistence type="inferred from homology"/>
<evidence type="ECO:0000256" key="7">
    <source>
        <dbReference type="ARBA" id="ARBA00038091"/>
    </source>
</evidence>
<dbReference type="InterPro" id="IPR029063">
    <property type="entry name" value="SAM-dependent_MTases_sf"/>
</dbReference>
<reference evidence="10" key="2">
    <citation type="submission" date="2023-01" db="EMBL/GenBank/DDBJ databases">
        <title>Draft genome sequence of Litoribrevibacter albus strain NBRC 110071.</title>
        <authorList>
            <person name="Sun Q."/>
            <person name="Mori K."/>
        </authorList>
    </citation>
    <scope>NUCLEOTIDE SEQUENCE</scope>
    <source>
        <strain evidence="10">NBRC 110071</strain>
    </source>
</reference>
<evidence type="ECO:0000256" key="1">
    <source>
        <dbReference type="ARBA" id="ARBA00004496"/>
    </source>
</evidence>
<dbReference type="SUPFAM" id="SSF53335">
    <property type="entry name" value="S-adenosyl-L-methionine-dependent methyltransferases"/>
    <property type="match status" value="1"/>
</dbReference>
<dbReference type="InterPro" id="IPR036974">
    <property type="entry name" value="PUA_sf"/>
</dbReference>
<evidence type="ECO:0000259" key="9">
    <source>
        <dbReference type="Pfam" id="PF17785"/>
    </source>
</evidence>
<dbReference type="GO" id="GO:0032259">
    <property type="term" value="P:methylation"/>
    <property type="evidence" value="ECO:0007669"/>
    <property type="project" value="UniProtKB-KW"/>
</dbReference>
<feature type="domain" description="RlmI-like PUA" evidence="9">
    <location>
        <begin position="6"/>
        <end position="72"/>
    </location>
</feature>
<dbReference type="Pfam" id="PF10672">
    <property type="entry name" value="Methyltrans_SAM"/>
    <property type="match status" value="1"/>
</dbReference>
<comment type="subcellular location">
    <subcellularLocation>
        <location evidence="1">Cytoplasm</location>
    </subcellularLocation>
</comment>
<evidence type="ECO:0000259" key="8">
    <source>
        <dbReference type="Pfam" id="PF10672"/>
    </source>
</evidence>
<feature type="domain" description="S-adenosylmethionine-dependent methyltransferase" evidence="8">
    <location>
        <begin position="186"/>
        <end position="352"/>
    </location>
</feature>
<evidence type="ECO:0000256" key="4">
    <source>
        <dbReference type="ARBA" id="ARBA00022603"/>
    </source>
</evidence>
<keyword evidence="11" id="KW-1185">Reference proteome</keyword>
<comment type="similarity">
    <text evidence="7">Belongs to the methyltransferase superfamily. RlmI family.</text>
</comment>
<dbReference type="CDD" id="cd21153">
    <property type="entry name" value="PUA_RlmI"/>
    <property type="match status" value="1"/>
</dbReference>
<keyword evidence="4 10" id="KW-0489">Methyltransferase</keyword>
<dbReference type="CDD" id="cd11572">
    <property type="entry name" value="RlmI_M_like"/>
    <property type="match status" value="1"/>
</dbReference>
<name>A0AA37SBL6_9GAMM</name>
<dbReference type="PANTHER" id="PTHR42873">
    <property type="entry name" value="RIBOSOMAL RNA LARGE SUBUNIT METHYLTRANSFERASE"/>
    <property type="match status" value="1"/>
</dbReference>
<gene>
    <name evidence="10" type="ORF">GCM10007876_36210</name>
</gene>
<evidence type="ECO:0000313" key="10">
    <source>
        <dbReference type="EMBL" id="GLQ33142.1"/>
    </source>
</evidence>
<dbReference type="PROSITE" id="PS50890">
    <property type="entry name" value="PUA"/>
    <property type="match status" value="1"/>
</dbReference>
<reference evidence="10" key="1">
    <citation type="journal article" date="2014" name="Int. J. Syst. Evol. Microbiol.">
        <title>Complete genome sequence of Corynebacterium casei LMG S-19264T (=DSM 44701T), isolated from a smear-ripened cheese.</title>
        <authorList>
            <consortium name="US DOE Joint Genome Institute (JGI-PGF)"/>
            <person name="Walter F."/>
            <person name="Albersmeier A."/>
            <person name="Kalinowski J."/>
            <person name="Ruckert C."/>
        </authorList>
    </citation>
    <scope>NUCLEOTIDE SEQUENCE</scope>
    <source>
        <strain evidence="10">NBRC 110071</strain>
    </source>
</reference>
<dbReference type="AlphaFoldDB" id="A0AA37SBL6"/>
<dbReference type="Gene3D" id="3.30.750.80">
    <property type="entry name" value="RNA methyltransferase domain (HRMD) like"/>
    <property type="match status" value="1"/>
</dbReference>
<protein>
    <submittedName>
        <fullName evidence="10">SAM-dependent methyltransferase</fullName>
    </submittedName>
</protein>
<dbReference type="CDD" id="cd02440">
    <property type="entry name" value="AdoMet_MTases"/>
    <property type="match status" value="1"/>
</dbReference>
<keyword evidence="3" id="KW-0698">rRNA processing</keyword>
<evidence type="ECO:0000256" key="2">
    <source>
        <dbReference type="ARBA" id="ARBA00022490"/>
    </source>
</evidence>
<dbReference type="PANTHER" id="PTHR42873:SF1">
    <property type="entry name" value="S-ADENOSYLMETHIONINE-DEPENDENT METHYLTRANSFERASE DOMAIN-CONTAINING PROTEIN"/>
    <property type="match status" value="1"/>
</dbReference>
<keyword evidence="2" id="KW-0963">Cytoplasm</keyword>
<evidence type="ECO:0000256" key="5">
    <source>
        <dbReference type="ARBA" id="ARBA00022679"/>
    </source>
</evidence>
<dbReference type="SUPFAM" id="SSF88697">
    <property type="entry name" value="PUA domain-like"/>
    <property type="match status" value="1"/>
</dbReference>
<evidence type="ECO:0000256" key="6">
    <source>
        <dbReference type="ARBA" id="ARBA00022691"/>
    </source>
</evidence>
<dbReference type="GO" id="GO:0008168">
    <property type="term" value="F:methyltransferase activity"/>
    <property type="evidence" value="ECO:0007669"/>
    <property type="project" value="UniProtKB-KW"/>
</dbReference>
<dbReference type="GO" id="GO:0003723">
    <property type="term" value="F:RNA binding"/>
    <property type="evidence" value="ECO:0007669"/>
    <property type="project" value="InterPro"/>
</dbReference>
<dbReference type="RefSeq" id="WP_284383409.1">
    <property type="nucleotide sequence ID" value="NZ_BSNM01000016.1"/>
</dbReference>
<evidence type="ECO:0000313" key="11">
    <source>
        <dbReference type="Proteomes" id="UP001161389"/>
    </source>
</evidence>
<accession>A0AA37SBL6</accession>
<keyword evidence="6" id="KW-0949">S-adenosyl-L-methionine</keyword>
<dbReference type="Gene3D" id="2.30.130.10">
    <property type="entry name" value="PUA domain"/>
    <property type="match status" value="1"/>
</dbReference>
<dbReference type="InterPro" id="IPR015947">
    <property type="entry name" value="PUA-like_sf"/>
</dbReference>
<dbReference type="Proteomes" id="UP001161389">
    <property type="component" value="Unassembled WGS sequence"/>
</dbReference>
<dbReference type="InterPro" id="IPR019614">
    <property type="entry name" value="SAM-dep_methyl-trfase"/>
</dbReference>
<dbReference type="InterPro" id="IPR041532">
    <property type="entry name" value="RlmI-like_PUA"/>
</dbReference>
<comment type="caution">
    <text evidence="10">The sequence shown here is derived from an EMBL/GenBank/DDBJ whole genome shotgun (WGS) entry which is preliminary data.</text>
</comment>
<dbReference type="Gene3D" id="3.40.50.150">
    <property type="entry name" value="Vaccinia Virus protein VP39"/>
    <property type="match status" value="1"/>
</dbReference>